<accession>A0AAU7BVF5</accession>
<evidence type="ECO:0000256" key="2">
    <source>
        <dbReference type="SAM" id="Phobius"/>
    </source>
</evidence>
<feature type="coiled-coil region" evidence="1">
    <location>
        <begin position="181"/>
        <end position="215"/>
    </location>
</feature>
<evidence type="ECO:0000256" key="1">
    <source>
        <dbReference type="SAM" id="Coils"/>
    </source>
</evidence>
<keyword evidence="2" id="KW-0472">Membrane</keyword>
<organism evidence="3">
    <name type="scientific">Pontimicrobium sp. SW4</name>
    <dbReference type="NCBI Taxonomy" id="3153519"/>
    <lineage>
        <taxon>Bacteria</taxon>
        <taxon>Pseudomonadati</taxon>
        <taxon>Bacteroidota</taxon>
        <taxon>Flavobacteriia</taxon>
        <taxon>Flavobacteriales</taxon>
        <taxon>Flavobacteriaceae</taxon>
        <taxon>Pontimicrobium</taxon>
    </lineage>
</organism>
<keyword evidence="2" id="KW-0812">Transmembrane</keyword>
<dbReference type="Pfam" id="PF19578">
    <property type="entry name" value="DUF6090"/>
    <property type="match status" value="1"/>
</dbReference>
<gene>
    <name evidence="3" type="ORF">ABGB03_04000</name>
</gene>
<reference evidence="3" key="1">
    <citation type="submission" date="2024-05" db="EMBL/GenBank/DDBJ databases">
        <title>Pontimicrobium maritimus sp. nov., isolated form sea water.</title>
        <authorList>
            <person name="Muhammad N."/>
            <person name="Vuong T.Q."/>
            <person name="Han H.L."/>
            <person name="Kim S.-G."/>
        </authorList>
    </citation>
    <scope>NUCLEOTIDE SEQUENCE</scope>
    <source>
        <strain evidence="3">SW4</strain>
    </source>
</reference>
<dbReference type="EMBL" id="CP157199">
    <property type="protein sequence ID" value="XBG62068.1"/>
    <property type="molecule type" value="Genomic_DNA"/>
</dbReference>
<feature type="transmembrane region" description="Helical" evidence="2">
    <location>
        <begin position="12"/>
        <end position="32"/>
    </location>
</feature>
<name>A0AAU7BVF5_9FLAO</name>
<dbReference type="RefSeq" id="WP_347925035.1">
    <property type="nucleotide sequence ID" value="NZ_CP157199.1"/>
</dbReference>
<keyword evidence="2" id="KW-1133">Transmembrane helix</keyword>
<protein>
    <submittedName>
        <fullName evidence="3">DUF6090 family protein</fullName>
    </submittedName>
</protein>
<keyword evidence="1" id="KW-0175">Coiled coil</keyword>
<proteinExistence type="predicted"/>
<sequence>MRFFKLNRNLNFKYIIGEILLLFIGINLAIWFNNWNASKKTNEDKRIALSKIIEEMDNNKLEIDSILINNQNILKAYRDYKGFYDGNTSVIKMSPKQFSLLKKMHPDFFRVKDSTATDDGLVRYNGTTYVNLEITTLTEIAWNTTTTLNVSNEFNYECLYELESLYNLQRRVQNEIDKSANALQKRELEELMHILEFLEQLGSQLQESYNTMQKNINNCS</sequence>
<dbReference type="AlphaFoldDB" id="A0AAU7BVF5"/>
<evidence type="ECO:0000313" key="3">
    <source>
        <dbReference type="EMBL" id="XBG62068.1"/>
    </source>
</evidence>
<dbReference type="InterPro" id="IPR045749">
    <property type="entry name" value="DUF6090"/>
</dbReference>